<proteinExistence type="predicted"/>
<dbReference type="AlphaFoldDB" id="G2YBF9"/>
<dbReference type="InParanoid" id="G2YBF9"/>
<dbReference type="Proteomes" id="UP000008177">
    <property type="component" value="Unplaced contigs"/>
</dbReference>
<evidence type="ECO:0000313" key="2">
    <source>
        <dbReference type="Proteomes" id="UP000008177"/>
    </source>
</evidence>
<accession>G2YBF9</accession>
<organism evidence="1 2">
    <name type="scientific">Botryotinia fuckeliana (strain T4)</name>
    <name type="common">Noble rot fungus</name>
    <name type="synonym">Botrytis cinerea</name>
    <dbReference type="NCBI Taxonomy" id="999810"/>
    <lineage>
        <taxon>Eukaryota</taxon>
        <taxon>Fungi</taxon>
        <taxon>Dikarya</taxon>
        <taxon>Ascomycota</taxon>
        <taxon>Pezizomycotina</taxon>
        <taxon>Leotiomycetes</taxon>
        <taxon>Helotiales</taxon>
        <taxon>Sclerotiniaceae</taxon>
        <taxon>Botrytis</taxon>
    </lineage>
</organism>
<sequence length="82" mass="9045">MFAHPSVASYSREGGPFFLAPISIQSEERGKDCCSPVLHTVPDIYTHTHTHTPHSLTRTPTGRPGFGDYSFGGWLKCVVVRD</sequence>
<dbReference type="EMBL" id="FQ790311">
    <property type="protein sequence ID" value="CCD34550.1"/>
    <property type="molecule type" value="Genomic_DNA"/>
</dbReference>
<dbReference type="HOGENOM" id="CLU_2558038_0_0_1"/>
<evidence type="ECO:0000313" key="1">
    <source>
        <dbReference type="EMBL" id="CCD34550.1"/>
    </source>
</evidence>
<gene>
    <name evidence="1" type="ORF">BofuT4_uP102510.1</name>
</gene>
<reference evidence="2" key="1">
    <citation type="journal article" date="2011" name="PLoS Genet.">
        <title>Genomic analysis of the necrotrophic fungal pathogens Sclerotinia sclerotiorum and Botrytis cinerea.</title>
        <authorList>
            <person name="Amselem J."/>
            <person name="Cuomo C.A."/>
            <person name="van Kan J.A."/>
            <person name="Viaud M."/>
            <person name="Benito E.P."/>
            <person name="Couloux A."/>
            <person name="Coutinho P.M."/>
            <person name="de Vries R.P."/>
            <person name="Dyer P.S."/>
            <person name="Fillinger S."/>
            <person name="Fournier E."/>
            <person name="Gout L."/>
            <person name="Hahn M."/>
            <person name="Kohn L."/>
            <person name="Lapalu N."/>
            <person name="Plummer K.M."/>
            <person name="Pradier J.M."/>
            <person name="Quevillon E."/>
            <person name="Sharon A."/>
            <person name="Simon A."/>
            <person name="ten Have A."/>
            <person name="Tudzynski B."/>
            <person name="Tudzynski P."/>
            <person name="Wincker P."/>
            <person name="Andrew M."/>
            <person name="Anthouard V."/>
            <person name="Beever R.E."/>
            <person name="Beffa R."/>
            <person name="Benoit I."/>
            <person name="Bouzid O."/>
            <person name="Brault B."/>
            <person name="Chen Z."/>
            <person name="Choquer M."/>
            <person name="Collemare J."/>
            <person name="Cotton P."/>
            <person name="Danchin E.G."/>
            <person name="Da Silva C."/>
            <person name="Gautier A."/>
            <person name="Giraud C."/>
            <person name="Giraud T."/>
            <person name="Gonzalez C."/>
            <person name="Grossetete S."/>
            <person name="Guldener U."/>
            <person name="Henrissat B."/>
            <person name="Howlett B.J."/>
            <person name="Kodira C."/>
            <person name="Kretschmer M."/>
            <person name="Lappartient A."/>
            <person name="Leroch M."/>
            <person name="Levis C."/>
            <person name="Mauceli E."/>
            <person name="Neuveglise C."/>
            <person name="Oeser B."/>
            <person name="Pearson M."/>
            <person name="Poulain J."/>
            <person name="Poussereau N."/>
            <person name="Quesneville H."/>
            <person name="Rascle C."/>
            <person name="Schumacher J."/>
            <person name="Segurens B."/>
            <person name="Sexton A."/>
            <person name="Silva E."/>
            <person name="Sirven C."/>
            <person name="Soanes D.M."/>
            <person name="Talbot N.J."/>
            <person name="Templeton M."/>
            <person name="Yandava C."/>
            <person name="Yarden O."/>
            <person name="Zeng Q."/>
            <person name="Rollins J.A."/>
            <person name="Lebrun M.H."/>
            <person name="Dickman M."/>
        </authorList>
    </citation>
    <scope>NUCLEOTIDE SEQUENCE [LARGE SCALE GENOMIC DNA]</scope>
    <source>
        <strain evidence="2">T4</strain>
    </source>
</reference>
<protein>
    <submittedName>
        <fullName evidence="1">Uncharacterized protein</fullName>
    </submittedName>
</protein>
<name>G2YBF9_BOTF4</name>